<dbReference type="Pfam" id="PF00440">
    <property type="entry name" value="TetR_N"/>
    <property type="match status" value="1"/>
</dbReference>
<evidence type="ECO:0000256" key="1">
    <source>
        <dbReference type="ARBA" id="ARBA00023125"/>
    </source>
</evidence>
<dbReference type="InterPro" id="IPR009057">
    <property type="entry name" value="Homeodomain-like_sf"/>
</dbReference>
<evidence type="ECO:0000313" key="4">
    <source>
        <dbReference type="EMBL" id="ORI97078.1"/>
    </source>
</evidence>
<reference evidence="4 5" key="1">
    <citation type="journal article" date="2017" name="Front. Microbiol.">
        <title>Genomic Characterization of Dairy Associated Leuconostoc Species and Diversity of Leuconostocs in Undefined Mixed Mesophilic Starter Cultures.</title>
        <authorList>
            <person name="Frantzen C.A."/>
            <person name="Kot W."/>
            <person name="Pedersen T.B."/>
            <person name="Ardo Y.M."/>
            <person name="Broadbent J.R."/>
            <person name="Neve H."/>
            <person name="Hansen L.H."/>
            <person name="Dal Bello F."/>
            <person name="Ostlie H.M."/>
            <person name="Kleppen H.P."/>
            <person name="Vogensen F.K."/>
            <person name="Holo H."/>
        </authorList>
    </citation>
    <scope>NUCLEOTIDE SEQUENCE [LARGE SCALE GENOMIC DNA]</scope>
    <source>
        <strain evidence="4 5">LMGCF08</strain>
    </source>
</reference>
<dbReference type="AlphaFoldDB" id="A0A1X0VBI9"/>
<dbReference type="PANTHER" id="PTHR30055:SF226">
    <property type="entry name" value="HTH-TYPE TRANSCRIPTIONAL REGULATOR PKSA"/>
    <property type="match status" value="1"/>
</dbReference>
<comment type="caution">
    <text evidence="4">The sequence shown here is derived from an EMBL/GenBank/DDBJ whole genome shotgun (WGS) entry which is preliminary data.</text>
</comment>
<dbReference type="PROSITE" id="PS50977">
    <property type="entry name" value="HTH_TETR_2"/>
    <property type="match status" value="1"/>
</dbReference>
<evidence type="ECO:0000256" key="2">
    <source>
        <dbReference type="PROSITE-ProRule" id="PRU00335"/>
    </source>
</evidence>
<dbReference type="Proteomes" id="UP000192288">
    <property type="component" value="Unassembled WGS sequence"/>
</dbReference>
<dbReference type="eggNOG" id="COG1309">
    <property type="taxonomic scope" value="Bacteria"/>
</dbReference>
<feature type="domain" description="HTH tetR-type" evidence="3">
    <location>
        <begin position="6"/>
        <end position="66"/>
    </location>
</feature>
<organism evidence="4 5">
    <name type="scientific">Leuconostoc pseudomesenteroides</name>
    <dbReference type="NCBI Taxonomy" id="33968"/>
    <lineage>
        <taxon>Bacteria</taxon>
        <taxon>Bacillati</taxon>
        <taxon>Bacillota</taxon>
        <taxon>Bacilli</taxon>
        <taxon>Lactobacillales</taxon>
        <taxon>Lactobacillaceae</taxon>
        <taxon>Leuconostoc</taxon>
    </lineage>
</organism>
<proteinExistence type="predicted"/>
<dbReference type="InterPro" id="IPR001647">
    <property type="entry name" value="HTH_TetR"/>
</dbReference>
<protein>
    <submittedName>
        <fullName evidence="4">TetR family transcriptional regulator</fullName>
    </submittedName>
</protein>
<dbReference type="Gene3D" id="1.10.357.10">
    <property type="entry name" value="Tetracycline Repressor, domain 2"/>
    <property type="match status" value="1"/>
</dbReference>
<dbReference type="SUPFAM" id="SSF46689">
    <property type="entry name" value="Homeodomain-like"/>
    <property type="match status" value="1"/>
</dbReference>
<dbReference type="STRING" id="33968.BMS77_09885"/>
<dbReference type="PANTHER" id="PTHR30055">
    <property type="entry name" value="HTH-TYPE TRANSCRIPTIONAL REGULATOR RUTR"/>
    <property type="match status" value="1"/>
</dbReference>
<sequence length="195" mass="22292">MTTNPTSKQDLILNAFITLLIQGGYQSATINKTAEVAGVNPSTIFRKFTDKEGLLSAVVERHLHDLSTIFDGMVVIGDVEKDLITMSRIYQEFQANHQEIVLVGVQESFRMPAMSRAVEEIPLQFKQMLREYFTDMRAQHKISDQVDIEAATMNMIWLNFGYFLAAIRFENPDLVTLPEDFYDKQIRFFAKSLAV</sequence>
<name>A0A1X0VBI9_LEUPS</name>
<dbReference type="GO" id="GO:0003700">
    <property type="term" value="F:DNA-binding transcription factor activity"/>
    <property type="evidence" value="ECO:0007669"/>
    <property type="project" value="TreeGrafter"/>
</dbReference>
<evidence type="ECO:0000313" key="5">
    <source>
        <dbReference type="Proteomes" id="UP000192288"/>
    </source>
</evidence>
<keyword evidence="1 2" id="KW-0238">DNA-binding</keyword>
<evidence type="ECO:0000259" key="3">
    <source>
        <dbReference type="PROSITE" id="PS50977"/>
    </source>
</evidence>
<dbReference type="RefSeq" id="WP_080519608.1">
    <property type="nucleotide sequence ID" value="NZ_MPLS01000052.1"/>
</dbReference>
<dbReference type="GO" id="GO:0000976">
    <property type="term" value="F:transcription cis-regulatory region binding"/>
    <property type="evidence" value="ECO:0007669"/>
    <property type="project" value="TreeGrafter"/>
</dbReference>
<gene>
    <name evidence="4" type="ORF">BMR96_09145</name>
</gene>
<dbReference type="Gene3D" id="1.10.10.60">
    <property type="entry name" value="Homeodomain-like"/>
    <property type="match status" value="1"/>
</dbReference>
<dbReference type="EMBL" id="MPLS01000052">
    <property type="protein sequence ID" value="ORI97078.1"/>
    <property type="molecule type" value="Genomic_DNA"/>
</dbReference>
<feature type="DNA-binding region" description="H-T-H motif" evidence="2">
    <location>
        <begin position="29"/>
        <end position="48"/>
    </location>
</feature>
<dbReference type="InterPro" id="IPR050109">
    <property type="entry name" value="HTH-type_TetR-like_transc_reg"/>
</dbReference>
<accession>A0A1X0VBI9</accession>
<dbReference type="PRINTS" id="PR00455">
    <property type="entry name" value="HTHTETR"/>
</dbReference>